<gene>
    <name evidence="2" type="ORF">WAX74_20295</name>
</gene>
<dbReference type="InterPro" id="IPR035919">
    <property type="entry name" value="EAL_sf"/>
</dbReference>
<dbReference type="RefSeq" id="WP_336499495.1">
    <property type="nucleotide sequence ID" value="NZ_JBAWSY010000034.1"/>
</dbReference>
<dbReference type="SMART" id="SM00052">
    <property type="entry name" value="EAL"/>
    <property type="match status" value="1"/>
</dbReference>
<name>A0ABU8FAA1_9BACI</name>
<protein>
    <submittedName>
        <fullName evidence="2">EAL domain-containing protein</fullName>
    </submittedName>
</protein>
<keyword evidence="3" id="KW-1185">Reference proteome</keyword>
<dbReference type="Pfam" id="PF00563">
    <property type="entry name" value="EAL"/>
    <property type="match status" value="1"/>
</dbReference>
<dbReference type="EMBL" id="JBAWSY010000034">
    <property type="protein sequence ID" value="MEI4771945.1"/>
    <property type="molecule type" value="Genomic_DNA"/>
</dbReference>
<dbReference type="Proteomes" id="UP001364890">
    <property type="component" value="Unassembled WGS sequence"/>
</dbReference>
<accession>A0ABU8FAA1</accession>
<dbReference type="InterPro" id="IPR050706">
    <property type="entry name" value="Cyclic-di-GMP_PDE-like"/>
</dbReference>
<dbReference type="PROSITE" id="PS50883">
    <property type="entry name" value="EAL"/>
    <property type="match status" value="1"/>
</dbReference>
<dbReference type="Gene3D" id="3.20.20.450">
    <property type="entry name" value="EAL domain"/>
    <property type="match status" value="1"/>
</dbReference>
<sequence length="254" mass="28855">MQIETELKKAIQNEQLSLFYQPKVDLHTERIIGMEALLRWEHPDLGSISPVEFIPVAEETGQIVSIGEWVLLQACQQNKKWQEQGLPSLCVSVNVSVLQFQHGQFLETVQIAIKESQLDPKFLELEITESIMQNFKESNEILKGLRQLGIKTSVDDFGTGYSSLTVLQKLPIDTIKIDKSFVDELEKEGHNFMVKTIIDLSHNLELNVVAEGIETDRQMKILKDNSCMIGQGYLFSKPVAADELEVLLREEVSR</sequence>
<organism evidence="2 3">
    <name type="scientific">Psychrobacillus mangrovi</name>
    <dbReference type="NCBI Taxonomy" id="3117745"/>
    <lineage>
        <taxon>Bacteria</taxon>
        <taxon>Bacillati</taxon>
        <taxon>Bacillota</taxon>
        <taxon>Bacilli</taxon>
        <taxon>Bacillales</taxon>
        <taxon>Bacillaceae</taxon>
        <taxon>Psychrobacillus</taxon>
    </lineage>
</organism>
<comment type="caution">
    <text evidence="2">The sequence shown here is derived from an EMBL/GenBank/DDBJ whole genome shotgun (WGS) entry which is preliminary data.</text>
</comment>
<dbReference type="SUPFAM" id="SSF141868">
    <property type="entry name" value="EAL domain-like"/>
    <property type="match status" value="1"/>
</dbReference>
<feature type="domain" description="EAL" evidence="1">
    <location>
        <begin position="1"/>
        <end position="252"/>
    </location>
</feature>
<dbReference type="CDD" id="cd01948">
    <property type="entry name" value="EAL"/>
    <property type="match status" value="1"/>
</dbReference>
<proteinExistence type="predicted"/>
<evidence type="ECO:0000259" key="1">
    <source>
        <dbReference type="PROSITE" id="PS50883"/>
    </source>
</evidence>
<evidence type="ECO:0000313" key="2">
    <source>
        <dbReference type="EMBL" id="MEI4771945.1"/>
    </source>
</evidence>
<dbReference type="PANTHER" id="PTHR33121:SF71">
    <property type="entry name" value="OXYGEN SENSOR PROTEIN DOSP"/>
    <property type="match status" value="1"/>
</dbReference>
<reference evidence="2 3" key="1">
    <citation type="submission" date="2024-01" db="EMBL/GenBank/DDBJ databases">
        <title>Seven novel Bacillus-like species.</title>
        <authorList>
            <person name="Liu G."/>
        </authorList>
    </citation>
    <scope>NUCLEOTIDE SEQUENCE [LARGE SCALE GENOMIC DNA]</scope>
    <source>
        <strain evidence="2 3">FJAT-51614</strain>
    </source>
</reference>
<dbReference type="InterPro" id="IPR001633">
    <property type="entry name" value="EAL_dom"/>
</dbReference>
<dbReference type="PANTHER" id="PTHR33121">
    <property type="entry name" value="CYCLIC DI-GMP PHOSPHODIESTERASE PDEF"/>
    <property type="match status" value="1"/>
</dbReference>
<evidence type="ECO:0000313" key="3">
    <source>
        <dbReference type="Proteomes" id="UP001364890"/>
    </source>
</evidence>